<dbReference type="Proteomes" id="UP000228681">
    <property type="component" value="Unassembled WGS sequence"/>
</dbReference>
<accession>A0A2G9Z0A3</accession>
<dbReference type="EMBL" id="PCRS01000030">
    <property type="protein sequence ID" value="PIP24889.1"/>
    <property type="molecule type" value="Genomic_DNA"/>
</dbReference>
<reference evidence="1 2" key="1">
    <citation type="submission" date="2017-09" db="EMBL/GenBank/DDBJ databases">
        <title>Depth-based differentiation of microbial function through sediment-hosted aquifers and enrichment of novel symbionts in the deep terrestrial subsurface.</title>
        <authorList>
            <person name="Probst A.J."/>
            <person name="Ladd B."/>
            <person name="Jarett J.K."/>
            <person name="Geller-Mcgrath D.E."/>
            <person name="Sieber C.M."/>
            <person name="Emerson J.B."/>
            <person name="Anantharaman K."/>
            <person name="Thomas B.C."/>
            <person name="Malmstrom R."/>
            <person name="Stieglmeier M."/>
            <person name="Klingl A."/>
            <person name="Woyke T."/>
            <person name="Ryan C.M."/>
            <person name="Banfield J.F."/>
        </authorList>
    </citation>
    <scope>NUCLEOTIDE SEQUENCE [LARGE SCALE GENOMIC DNA]</scope>
    <source>
        <strain evidence="1">CG23_combo_of_CG06-09_8_20_14_all_36_12</strain>
    </source>
</reference>
<name>A0A2G9Z0A3_9BACT</name>
<protein>
    <submittedName>
        <fullName evidence="1">Uncharacterized protein</fullName>
    </submittedName>
</protein>
<comment type="caution">
    <text evidence="1">The sequence shown here is derived from an EMBL/GenBank/DDBJ whole genome shotgun (WGS) entry which is preliminary data.</text>
</comment>
<gene>
    <name evidence="1" type="ORF">COX34_01755</name>
</gene>
<sequence length="214" mass="24391">MEKVVEKKKKERFETVLTHLPGVQLRKEPGITLDILRKTIVSFYQSAKEYAKTHWQIEALSDQQKPQREEIIKVVKENEGLRGLISEEDNFVLTVGPREKITWDRELLKKSLGIAYPAVAREDLVVNLSIPVGFVTPKVTISEKLLREALSKALIDLGISQQNLKKIMQQEIVPSLDEKKLAEMINQGRVKLLPGARTAEITWSVKVDRLKEGE</sequence>
<organism evidence="1 2">
    <name type="scientific">Candidatus Nealsonbacteria bacterium CG23_combo_of_CG06-09_8_20_14_all_36_12</name>
    <dbReference type="NCBI Taxonomy" id="1974718"/>
    <lineage>
        <taxon>Bacteria</taxon>
        <taxon>Candidatus Nealsoniibacteriota</taxon>
    </lineage>
</organism>
<evidence type="ECO:0000313" key="2">
    <source>
        <dbReference type="Proteomes" id="UP000228681"/>
    </source>
</evidence>
<proteinExistence type="predicted"/>
<evidence type="ECO:0000313" key="1">
    <source>
        <dbReference type="EMBL" id="PIP24889.1"/>
    </source>
</evidence>
<dbReference type="AlphaFoldDB" id="A0A2G9Z0A3"/>